<feature type="domain" description="EngB-type G" evidence="11">
    <location>
        <begin position="22"/>
        <end position="194"/>
    </location>
</feature>
<keyword evidence="8 10" id="KW-0717">Septation</keyword>
<keyword evidence="4" id="KW-0479">Metal-binding</keyword>
<evidence type="ECO:0000256" key="3">
    <source>
        <dbReference type="ARBA" id="ARBA00022618"/>
    </source>
</evidence>
<evidence type="ECO:0000256" key="9">
    <source>
        <dbReference type="ARBA" id="ARBA00023306"/>
    </source>
</evidence>
<organism evidence="12 13">
    <name type="scientific">Massiliimalia timonensis</name>
    <dbReference type="NCBI Taxonomy" id="1987501"/>
    <lineage>
        <taxon>Bacteria</taxon>
        <taxon>Bacillati</taxon>
        <taxon>Bacillota</taxon>
        <taxon>Clostridia</taxon>
        <taxon>Eubacteriales</taxon>
        <taxon>Oscillospiraceae</taxon>
        <taxon>Massiliimalia</taxon>
    </lineage>
</organism>
<keyword evidence="9 10" id="KW-0131">Cell cycle</keyword>
<dbReference type="GO" id="GO:0005829">
    <property type="term" value="C:cytosol"/>
    <property type="evidence" value="ECO:0007669"/>
    <property type="project" value="TreeGrafter"/>
</dbReference>
<comment type="function">
    <text evidence="10">Necessary for normal cell division and for the maintenance of normal septation.</text>
</comment>
<dbReference type="FunFam" id="3.40.50.300:FF:000098">
    <property type="entry name" value="Probable GTP-binding protein EngB"/>
    <property type="match status" value="1"/>
</dbReference>
<dbReference type="GO" id="GO:0046872">
    <property type="term" value="F:metal ion binding"/>
    <property type="evidence" value="ECO:0007669"/>
    <property type="project" value="UniProtKB-KW"/>
</dbReference>
<dbReference type="InterPro" id="IPR030393">
    <property type="entry name" value="G_ENGB_dom"/>
</dbReference>
<evidence type="ECO:0000256" key="5">
    <source>
        <dbReference type="ARBA" id="ARBA00022741"/>
    </source>
</evidence>
<dbReference type="RefSeq" id="WP_154825175.1">
    <property type="nucleotide sequence ID" value="NZ_JACRTL010000009.1"/>
</dbReference>
<dbReference type="AlphaFoldDB" id="A0A8J6P3F4"/>
<keyword evidence="13" id="KW-1185">Reference proteome</keyword>
<reference evidence="12" key="1">
    <citation type="submission" date="2020-08" db="EMBL/GenBank/DDBJ databases">
        <title>Genome public.</title>
        <authorList>
            <person name="Liu C."/>
            <person name="Sun Q."/>
        </authorList>
    </citation>
    <scope>NUCLEOTIDE SEQUENCE</scope>
    <source>
        <strain evidence="12">NSJ-15</strain>
    </source>
</reference>
<dbReference type="InterPro" id="IPR019987">
    <property type="entry name" value="GTP-bd_ribosome_bio_YsxC"/>
</dbReference>
<evidence type="ECO:0000256" key="10">
    <source>
        <dbReference type="HAMAP-Rule" id="MF_00321"/>
    </source>
</evidence>
<evidence type="ECO:0000256" key="6">
    <source>
        <dbReference type="ARBA" id="ARBA00022842"/>
    </source>
</evidence>
<dbReference type="SUPFAM" id="SSF52540">
    <property type="entry name" value="P-loop containing nucleoside triphosphate hydrolases"/>
    <property type="match status" value="1"/>
</dbReference>
<dbReference type="PANTHER" id="PTHR11649:SF13">
    <property type="entry name" value="ENGB-TYPE G DOMAIN-CONTAINING PROTEIN"/>
    <property type="match status" value="1"/>
</dbReference>
<dbReference type="InterPro" id="IPR027417">
    <property type="entry name" value="P-loop_NTPase"/>
</dbReference>
<evidence type="ECO:0000313" key="13">
    <source>
        <dbReference type="Proteomes" id="UP000632659"/>
    </source>
</evidence>
<keyword evidence="3 10" id="KW-0132">Cell division</keyword>
<dbReference type="GO" id="GO:0000917">
    <property type="term" value="P:division septum assembly"/>
    <property type="evidence" value="ECO:0007669"/>
    <property type="project" value="UniProtKB-KW"/>
</dbReference>
<dbReference type="InterPro" id="IPR006073">
    <property type="entry name" value="GTP-bd"/>
</dbReference>
<comment type="cofactor">
    <cofactor evidence="1">
        <name>Mg(2+)</name>
        <dbReference type="ChEBI" id="CHEBI:18420"/>
    </cofactor>
</comment>
<evidence type="ECO:0000256" key="1">
    <source>
        <dbReference type="ARBA" id="ARBA00001946"/>
    </source>
</evidence>
<keyword evidence="5 10" id="KW-0547">Nucleotide-binding</keyword>
<dbReference type="GO" id="GO:0005525">
    <property type="term" value="F:GTP binding"/>
    <property type="evidence" value="ECO:0007669"/>
    <property type="project" value="UniProtKB-UniRule"/>
</dbReference>
<gene>
    <name evidence="10" type="primary">engB</name>
    <name evidence="12" type="ORF">H8702_12755</name>
</gene>
<dbReference type="HAMAP" id="MF_00321">
    <property type="entry name" value="GTPase_EngB"/>
    <property type="match status" value="1"/>
</dbReference>
<accession>A0A8J6P3F4</accession>
<sequence>MNFNQAEFLTSYGLSSQLPKSDELEFAFAGRSNVGKSSLINKLFNRKALAKVSAVPGKTATINFYRVENVHFVDLPGYGYAKVAKSEKERWAALIEKYFGDDRNLGLVFQLVDMRHPPTKLDIDMTNYLIECELPFAVVLTKADKLNKTQTKERLAAIRKELPYGEQLTILPCSSQTGAGIEEMRELIEEIVSQEMD</sequence>
<keyword evidence="6" id="KW-0460">Magnesium</keyword>
<dbReference type="Proteomes" id="UP000632659">
    <property type="component" value="Unassembled WGS sequence"/>
</dbReference>
<comment type="caution">
    <text evidence="12">The sequence shown here is derived from an EMBL/GenBank/DDBJ whole genome shotgun (WGS) entry which is preliminary data.</text>
</comment>
<name>A0A8J6P3F4_9FIRM</name>
<evidence type="ECO:0000256" key="2">
    <source>
        <dbReference type="ARBA" id="ARBA00009638"/>
    </source>
</evidence>
<dbReference type="NCBIfam" id="TIGR03598">
    <property type="entry name" value="GTPase_YsxC"/>
    <property type="match status" value="1"/>
</dbReference>
<dbReference type="Gene3D" id="3.40.50.300">
    <property type="entry name" value="P-loop containing nucleotide triphosphate hydrolases"/>
    <property type="match status" value="1"/>
</dbReference>
<evidence type="ECO:0000256" key="4">
    <source>
        <dbReference type="ARBA" id="ARBA00022723"/>
    </source>
</evidence>
<dbReference type="PANTHER" id="PTHR11649">
    <property type="entry name" value="MSS1/TRME-RELATED GTP-BINDING PROTEIN"/>
    <property type="match status" value="1"/>
</dbReference>
<protein>
    <recommendedName>
        <fullName evidence="10">Probable GTP-binding protein EngB</fullName>
    </recommendedName>
</protein>
<evidence type="ECO:0000256" key="7">
    <source>
        <dbReference type="ARBA" id="ARBA00023134"/>
    </source>
</evidence>
<comment type="similarity">
    <text evidence="2 10">Belongs to the TRAFAC class TrmE-Era-EngA-EngB-Septin-like GTPase superfamily. EngB GTPase family.</text>
</comment>
<evidence type="ECO:0000313" key="12">
    <source>
        <dbReference type="EMBL" id="MBC8611961.1"/>
    </source>
</evidence>
<evidence type="ECO:0000259" key="11">
    <source>
        <dbReference type="PROSITE" id="PS51706"/>
    </source>
</evidence>
<dbReference type="EMBL" id="JACRTL010000009">
    <property type="protein sequence ID" value="MBC8611961.1"/>
    <property type="molecule type" value="Genomic_DNA"/>
</dbReference>
<evidence type="ECO:0000256" key="8">
    <source>
        <dbReference type="ARBA" id="ARBA00023210"/>
    </source>
</evidence>
<dbReference type="PROSITE" id="PS51706">
    <property type="entry name" value="G_ENGB"/>
    <property type="match status" value="1"/>
</dbReference>
<keyword evidence="7 10" id="KW-0342">GTP-binding</keyword>
<dbReference type="CDD" id="cd01876">
    <property type="entry name" value="YihA_EngB"/>
    <property type="match status" value="1"/>
</dbReference>
<proteinExistence type="inferred from homology"/>
<dbReference type="Pfam" id="PF01926">
    <property type="entry name" value="MMR_HSR1"/>
    <property type="match status" value="1"/>
</dbReference>